<organism evidence="2 3">
    <name type="scientific">Rhodococcus gordoniae</name>
    <dbReference type="NCBI Taxonomy" id="223392"/>
    <lineage>
        <taxon>Bacteria</taxon>
        <taxon>Bacillati</taxon>
        <taxon>Actinomycetota</taxon>
        <taxon>Actinomycetes</taxon>
        <taxon>Mycobacteriales</taxon>
        <taxon>Nocardiaceae</taxon>
        <taxon>Rhodococcus</taxon>
    </lineage>
</organism>
<keyword evidence="3" id="KW-1185">Reference proteome</keyword>
<dbReference type="RefSeq" id="WP_016934726.1">
    <property type="nucleotide sequence ID" value="NZ_LPZN01000003.1"/>
</dbReference>
<feature type="compositionally biased region" description="Basic and acidic residues" evidence="1">
    <location>
        <begin position="32"/>
        <end position="52"/>
    </location>
</feature>
<gene>
    <name evidence="2" type="ORF">NCTC13296_02153</name>
</gene>
<sequence length="52" mass="5709">MTTSKKKDDEVLEDPPGPVDHGRDGGMATRENAPDVVERSDEKDDRPTPDTT</sequence>
<evidence type="ECO:0000313" key="3">
    <source>
        <dbReference type="Proteomes" id="UP000254569"/>
    </source>
</evidence>
<proteinExistence type="predicted"/>
<dbReference type="AlphaFoldDB" id="A0A379M0Z2"/>
<evidence type="ECO:0000256" key="1">
    <source>
        <dbReference type="SAM" id="MobiDB-lite"/>
    </source>
</evidence>
<protein>
    <submittedName>
        <fullName evidence="2">Uncharacterized protein</fullName>
    </submittedName>
</protein>
<evidence type="ECO:0000313" key="2">
    <source>
        <dbReference type="EMBL" id="SUE15293.1"/>
    </source>
</evidence>
<dbReference type="Proteomes" id="UP000254569">
    <property type="component" value="Unassembled WGS sequence"/>
</dbReference>
<name>A0A379M0Z2_9NOCA</name>
<feature type="region of interest" description="Disordered" evidence="1">
    <location>
        <begin position="1"/>
        <end position="52"/>
    </location>
</feature>
<accession>A0A379M0Z2</accession>
<dbReference type="EMBL" id="UGVI01000001">
    <property type="protein sequence ID" value="SUE15293.1"/>
    <property type="molecule type" value="Genomic_DNA"/>
</dbReference>
<reference evidence="2 3" key="1">
    <citation type="submission" date="2018-06" db="EMBL/GenBank/DDBJ databases">
        <authorList>
            <consortium name="Pathogen Informatics"/>
            <person name="Doyle S."/>
        </authorList>
    </citation>
    <scope>NUCLEOTIDE SEQUENCE [LARGE SCALE GENOMIC DNA]</scope>
    <source>
        <strain evidence="2 3">NCTC13296</strain>
    </source>
</reference>